<dbReference type="PANTHER" id="PTHR21021">
    <property type="entry name" value="GAF/PUTATIVE CYTOSKELETAL PROTEIN"/>
    <property type="match status" value="1"/>
</dbReference>
<dbReference type="AlphaFoldDB" id="A0A0R2U3S7"/>
<name>A0A0R2U3S7_9GAMM</name>
<dbReference type="Gene3D" id="3.30.450.40">
    <property type="match status" value="1"/>
</dbReference>
<dbReference type="PROSITE" id="PS01320">
    <property type="entry name" value="UPF0067"/>
    <property type="match status" value="1"/>
</dbReference>
<evidence type="ECO:0000259" key="2">
    <source>
        <dbReference type="Pfam" id="PF01590"/>
    </source>
</evidence>
<dbReference type="FunFam" id="3.30.450.40:FF:000008">
    <property type="entry name" value="GAF domain-containing proteins"/>
    <property type="match status" value="1"/>
</dbReference>
<comment type="caution">
    <text evidence="3">The sequence shown here is derived from an EMBL/GenBank/DDBJ whole genome shotgun (WGS) entry which is preliminary data.</text>
</comment>
<dbReference type="Pfam" id="PF01590">
    <property type="entry name" value="GAF"/>
    <property type="match status" value="1"/>
</dbReference>
<dbReference type="GO" id="GO:0005829">
    <property type="term" value="C:cytosol"/>
    <property type="evidence" value="ECO:0007669"/>
    <property type="project" value="TreeGrafter"/>
</dbReference>
<dbReference type="Proteomes" id="UP000051213">
    <property type="component" value="Unassembled WGS sequence"/>
</dbReference>
<accession>A0A0R2U3S7</accession>
<protein>
    <recommendedName>
        <fullName evidence="2">GAF domain-containing protein</fullName>
    </recommendedName>
</protein>
<dbReference type="InterPro" id="IPR051330">
    <property type="entry name" value="Phosphatase_reg/MetRdx"/>
</dbReference>
<evidence type="ECO:0000256" key="1">
    <source>
        <dbReference type="ARBA" id="ARBA00038454"/>
    </source>
</evidence>
<dbReference type="PANTHER" id="PTHR21021:SF15">
    <property type="entry name" value="FREE METHIONINE-R-SULFOXIDE REDUCTASE"/>
    <property type="match status" value="1"/>
</dbReference>
<dbReference type="InterPro" id="IPR029016">
    <property type="entry name" value="GAF-like_dom_sf"/>
</dbReference>
<evidence type="ECO:0000313" key="3">
    <source>
        <dbReference type="EMBL" id="KRO92091.1"/>
    </source>
</evidence>
<reference evidence="3 4" key="1">
    <citation type="submission" date="2015-10" db="EMBL/GenBank/DDBJ databases">
        <title>Metagenome-Assembled Genomes uncover a global brackish microbiome.</title>
        <authorList>
            <person name="Hugerth L.W."/>
            <person name="Larsson J."/>
            <person name="Alneberg J."/>
            <person name="Lindh M.V."/>
            <person name="Legrand C."/>
            <person name="Pinhassi J."/>
            <person name="Andersson A.F."/>
        </authorList>
    </citation>
    <scope>NUCLEOTIDE SEQUENCE [LARGE SCALE GENOMIC DNA]</scope>
    <source>
        <strain evidence="3">BACL26 MAG-121220-bin70</strain>
    </source>
</reference>
<dbReference type="GO" id="GO:0033745">
    <property type="term" value="F:L-methionine-(R)-S-oxide reductase activity"/>
    <property type="evidence" value="ECO:0007669"/>
    <property type="project" value="TreeGrafter"/>
</dbReference>
<feature type="domain" description="GAF" evidence="2">
    <location>
        <begin position="26"/>
        <end position="145"/>
    </location>
</feature>
<dbReference type="InterPro" id="IPR003018">
    <property type="entry name" value="GAF"/>
</dbReference>
<gene>
    <name evidence="3" type="ORF">ABS24_00815</name>
</gene>
<dbReference type="InterPro" id="IPR000614">
    <property type="entry name" value="FRMsr_CS"/>
</dbReference>
<evidence type="ECO:0000313" key="4">
    <source>
        <dbReference type="Proteomes" id="UP000051213"/>
    </source>
</evidence>
<organism evidence="3 4">
    <name type="scientific">SAR92 bacterium BACL26 MAG-121220-bin70</name>
    <dbReference type="NCBI Taxonomy" id="1655626"/>
    <lineage>
        <taxon>Bacteria</taxon>
        <taxon>Pseudomonadati</taxon>
        <taxon>Pseudomonadota</taxon>
        <taxon>Gammaproteobacteria</taxon>
        <taxon>Cellvibrionales</taxon>
        <taxon>Porticoccaceae</taxon>
        <taxon>SAR92 clade</taxon>
    </lineage>
</organism>
<dbReference type="SUPFAM" id="SSF55781">
    <property type="entry name" value="GAF domain-like"/>
    <property type="match status" value="1"/>
</dbReference>
<dbReference type="EMBL" id="LICA01000374">
    <property type="protein sequence ID" value="KRO92091.1"/>
    <property type="molecule type" value="Genomic_DNA"/>
</dbReference>
<proteinExistence type="inferred from homology"/>
<sequence length="152" mass="16397">MSVSQINYERLGQQLSGLISDEGDQIANLANCAALLWLEIHDVNWIGFYLVKEDQLVLGPFQGKPACSRIPFGKGVCGTAAAMKATILVADVHQFPGHIACDQASNSEIVVPVIVGGELIGVLDIDSPQIDRFAHHDQEGLENLVKILVSHL</sequence>
<comment type="similarity">
    <text evidence="1">Belongs to the free Met sulfoxide reductase family.</text>
</comment>